<organism evidence="8 9">
    <name type="scientific">Ceraceosorus bombacis</name>
    <dbReference type="NCBI Taxonomy" id="401625"/>
    <lineage>
        <taxon>Eukaryota</taxon>
        <taxon>Fungi</taxon>
        <taxon>Dikarya</taxon>
        <taxon>Basidiomycota</taxon>
        <taxon>Ustilaginomycotina</taxon>
        <taxon>Exobasidiomycetes</taxon>
        <taxon>Ceraceosorales</taxon>
        <taxon>Ceraceosoraceae</taxon>
        <taxon>Ceraceosorus</taxon>
    </lineage>
</organism>
<dbReference type="PANTHER" id="PTHR23355:SF9">
    <property type="entry name" value="DIS3-LIKE EXONUCLEASE 2"/>
    <property type="match status" value="1"/>
</dbReference>
<dbReference type="GO" id="GO:0003723">
    <property type="term" value="F:RNA binding"/>
    <property type="evidence" value="ECO:0007669"/>
    <property type="project" value="UniProtKB-KW"/>
</dbReference>
<dbReference type="InterPro" id="IPR028591">
    <property type="entry name" value="DIS3L2"/>
</dbReference>
<keyword evidence="3 5" id="KW-0460">Magnesium</keyword>
<accession>A0A0P1BA18</accession>
<dbReference type="InterPro" id="IPR041505">
    <property type="entry name" value="Dis3_CSD2"/>
</dbReference>
<proteinExistence type="inferred from homology"/>
<dbReference type="Pfam" id="PF17849">
    <property type="entry name" value="OB_Dis3"/>
    <property type="match status" value="1"/>
</dbReference>
<feature type="compositionally biased region" description="Gly residues" evidence="6">
    <location>
        <begin position="32"/>
        <end position="41"/>
    </location>
</feature>
<dbReference type="PROSITE" id="PS01175">
    <property type="entry name" value="RIBONUCLEASE_II"/>
    <property type="match status" value="1"/>
</dbReference>
<name>A0A0P1BA18_9BASI</name>
<dbReference type="EMBL" id="CCYA01000118">
    <property type="protein sequence ID" value="CEH12155.1"/>
    <property type="molecule type" value="Genomic_DNA"/>
</dbReference>
<feature type="compositionally biased region" description="Low complexity" evidence="6">
    <location>
        <begin position="122"/>
        <end position="142"/>
    </location>
</feature>
<dbReference type="GO" id="GO:0046872">
    <property type="term" value="F:metal ion binding"/>
    <property type="evidence" value="ECO:0007669"/>
    <property type="project" value="UniProtKB-KW"/>
</dbReference>
<dbReference type="Proteomes" id="UP000054845">
    <property type="component" value="Unassembled WGS sequence"/>
</dbReference>
<comment type="similarity">
    <text evidence="5">Belongs to the RNR ribonuclease family. DIS3L2 subfamily.</text>
</comment>
<feature type="region of interest" description="Disordered" evidence="6">
    <location>
        <begin position="170"/>
        <end position="213"/>
    </location>
</feature>
<dbReference type="HAMAP" id="MF_03045">
    <property type="entry name" value="DIS3L2"/>
    <property type="match status" value="1"/>
</dbReference>
<dbReference type="InterPro" id="IPR050180">
    <property type="entry name" value="RNR_Ribonuclease"/>
</dbReference>
<dbReference type="Pfam" id="PF17877">
    <property type="entry name" value="Dis3l2_C_term"/>
    <property type="match status" value="1"/>
</dbReference>
<keyword evidence="4 5" id="KW-0694">RNA-binding</keyword>
<dbReference type="FunFam" id="2.40.50.690:FF:000001">
    <property type="entry name" value="Cell wall biogenesis protein"/>
    <property type="match status" value="1"/>
</dbReference>
<feature type="site" description="Important for catalytic activity" evidence="5">
    <location>
        <position position="950"/>
    </location>
</feature>
<dbReference type="InterPro" id="IPR001900">
    <property type="entry name" value="RNase_II/R"/>
</dbReference>
<feature type="region of interest" description="Disordered" evidence="6">
    <location>
        <begin position="1"/>
        <end position="142"/>
    </location>
</feature>
<dbReference type="STRING" id="401625.A0A0P1BA18"/>
<keyword evidence="1 5" id="KW-0963">Cytoplasm</keyword>
<dbReference type="GO" id="GO:0000956">
    <property type="term" value="P:nuclear-transcribed mRNA catabolic process"/>
    <property type="evidence" value="ECO:0007669"/>
    <property type="project" value="UniProtKB-UniRule"/>
</dbReference>
<dbReference type="InterPro" id="IPR041093">
    <property type="entry name" value="Dis3l2-like_C"/>
</dbReference>
<keyword evidence="9" id="KW-1185">Reference proteome</keyword>
<dbReference type="GO" id="GO:0000932">
    <property type="term" value="C:P-body"/>
    <property type="evidence" value="ECO:0007669"/>
    <property type="project" value="UniProtKB-SubCell"/>
</dbReference>
<reference evidence="8 9" key="1">
    <citation type="submission" date="2014-09" db="EMBL/GenBank/DDBJ databases">
        <authorList>
            <person name="Magalhaes I.L.F."/>
            <person name="Oliveira U."/>
            <person name="Santos F.R."/>
            <person name="Vidigal T.H.D.A."/>
            <person name="Brescovit A.D."/>
            <person name="Santos A.J."/>
        </authorList>
    </citation>
    <scope>NUCLEOTIDE SEQUENCE [LARGE SCALE GENOMIC DNA]</scope>
</reference>
<feature type="region of interest" description="Disordered" evidence="6">
    <location>
        <begin position="715"/>
        <end position="738"/>
    </location>
</feature>
<feature type="compositionally biased region" description="Polar residues" evidence="6">
    <location>
        <begin position="96"/>
        <end position="114"/>
    </location>
</feature>
<evidence type="ECO:0000256" key="4">
    <source>
        <dbReference type="ARBA" id="ARBA00022884"/>
    </source>
</evidence>
<feature type="compositionally biased region" description="Basic and acidic residues" evidence="6">
    <location>
        <begin position="794"/>
        <end position="808"/>
    </location>
</feature>
<keyword evidence="5" id="KW-0269">Exonuclease</keyword>
<feature type="region of interest" description="Disordered" evidence="6">
    <location>
        <begin position="278"/>
        <end position="313"/>
    </location>
</feature>
<feature type="domain" description="RNB" evidence="7">
    <location>
        <begin position="930"/>
        <end position="1274"/>
    </location>
</feature>
<dbReference type="SUPFAM" id="SSF50249">
    <property type="entry name" value="Nucleic acid-binding proteins"/>
    <property type="match status" value="3"/>
</dbReference>
<dbReference type="Gene3D" id="2.40.50.700">
    <property type="match status" value="1"/>
</dbReference>
<comment type="cofactor">
    <cofactor evidence="5">
        <name>Mg(2+)</name>
        <dbReference type="ChEBI" id="CHEBI:18420"/>
    </cofactor>
    <cofactor evidence="5">
        <name>Mn(2+)</name>
        <dbReference type="ChEBI" id="CHEBI:29035"/>
    </cofactor>
</comment>
<feature type="compositionally biased region" description="Polar residues" evidence="6">
    <location>
        <begin position="42"/>
        <end position="56"/>
    </location>
</feature>
<dbReference type="Gene3D" id="2.40.50.140">
    <property type="entry name" value="Nucleic acid-binding proteins"/>
    <property type="match status" value="1"/>
</dbReference>
<feature type="region of interest" description="Disordered" evidence="6">
    <location>
        <begin position="461"/>
        <end position="492"/>
    </location>
</feature>
<feature type="binding site" evidence="5">
    <location>
        <position position="951"/>
    </location>
    <ligand>
        <name>Mg(2+)</name>
        <dbReference type="ChEBI" id="CHEBI:18420"/>
    </ligand>
</feature>
<keyword evidence="5" id="KW-0378">Hydrolase</keyword>
<dbReference type="EC" id="3.1.13.-" evidence="5"/>
<feature type="binding site" evidence="5">
    <location>
        <position position="942"/>
    </location>
    <ligand>
        <name>Mg(2+)</name>
        <dbReference type="ChEBI" id="CHEBI:18420"/>
    </ligand>
</feature>
<keyword evidence="5" id="KW-0540">Nuclease</keyword>
<dbReference type="InterPro" id="IPR022966">
    <property type="entry name" value="RNase_II/R_CS"/>
</dbReference>
<protein>
    <recommendedName>
        <fullName evidence="5">DIS3-like exonuclease 2</fullName>
        <ecNumber evidence="5">3.1.13.-</ecNumber>
    </recommendedName>
</protein>
<evidence type="ECO:0000313" key="8">
    <source>
        <dbReference type="EMBL" id="CEH12155.1"/>
    </source>
</evidence>
<evidence type="ECO:0000259" key="7">
    <source>
        <dbReference type="SMART" id="SM00955"/>
    </source>
</evidence>
<feature type="compositionally biased region" description="Polar residues" evidence="6">
    <location>
        <begin position="352"/>
        <end position="362"/>
    </location>
</feature>
<evidence type="ECO:0000313" key="9">
    <source>
        <dbReference type="Proteomes" id="UP000054845"/>
    </source>
</evidence>
<comment type="function">
    <text evidence="5">3'-5'-exoribonuclease that specifically recognizes RNAs polyuridylated at their 3' end and mediates their degradation. Component of an exosome-independent RNA degradation pathway that mediates degradation of cytoplasmic mRNAs that have been deadenylated and subsequently uridylated at their 3'.</text>
</comment>
<evidence type="ECO:0000256" key="1">
    <source>
        <dbReference type="ARBA" id="ARBA00022490"/>
    </source>
</evidence>
<dbReference type="GO" id="GO:0000175">
    <property type="term" value="F:3'-5'-RNA exonuclease activity"/>
    <property type="evidence" value="ECO:0007669"/>
    <property type="project" value="UniProtKB-UniRule"/>
</dbReference>
<evidence type="ECO:0000256" key="2">
    <source>
        <dbReference type="ARBA" id="ARBA00022723"/>
    </source>
</evidence>
<dbReference type="SMART" id="SM00955">
    <property type="entry name" value="RNB"/>
    <property type="match status" value="1"/>
</dbReference>
<dbReference type="OrthoDB" id="372421at2759"/>
<feature type="region of interest" description="Disordered" evidence="6">
    <location>
        <begin position="352"/>
        <end position="426"/>
    </location>
</feature>
<dbReference type="Gene3D" id="2.40.50.690">
    <property type="match status" value="1"/>
</dbReference>
<evidence type="ECO:0000256" key="5">
    <source>
        <dbReference type="HAMAP-Rule" id="MF_03045"/>
    </source>
</evidence>
<dbReference type="Pfam" id="PF00773">
    <property type="entry name" value="RNB"/>
    <property type="match status" value="1"/>
</dbReference>
<comment type="subcellular location">
    <subcellularLocation>
        <location evidence="5">Cytoplasm</location>
    </subcellularLocation>
    <subcellularLocation>
        <location evidence="5">Cytoplasm</location>
        <location evidence="5">P-body</location>
    </subcellularLocation>
</comment>
<dbReference type="FunFam" id="2.40.50.700:FF:000002">
    <property type="entry name" value="Cell wall biogenesis protein"/>
    <property type="match status" value="1"/>
</dbReference>
<feature type="compositionally biased region" description="Low complexity" evidence="6">
    <location>
        <begin position="464"/>
        <end position="476"/>
    </location>
</feature>
<keyword evidence="2 5" id="KW-0479">Metal-binding</keyword>
<dbReference type="PANTHER" id="PTHR23355">
    <property type="entry name" value="RIBONUCLEASE"/>
    <property type="match status" value="1"/>
</dbReference>
<dbReference type="InterPro" id="IPR012340">
    <property type="entry name" value="NA-bd_OB-fold"/>
</dbReference>
<dbReference type="GO" id="GO:1990074">
    <property type="term" value="P:polyuridylation-dependent mRNA catabolic process"/>
    <property type="evidence" value="ECO:0007669"/>
    <property type="project" value="UniProtKB-UniRule"/>
</dbReference>
<sequence length="1511" mass="160901">MADSKAPADKKPLSEGAAGSGATRGGHRRPGSQGGGRGGASNTGLNSSTNGASHAGTNAPRRGGSGGRGGAASGGGAQRGGGAHRSQQGRRDGVPSNGQLQSSSDPSLAMNNLQHLIEDMKASSAPNAAAVPAAGAAAGEADAQAQLASMGARLAQQEEQLQAQLAAQLGRSNDSKPFSRGGPLPSLGEDVEAPSPPSLPLNPSHHRQGGPRFAGNVAFQSALARHGGGQTSNAHSRQLSLQARFAEMGMGSGNYDAEDATDDGSSIADYMGGGAFDPTRHHDNGHRRTGSEMPLSSAARAGHLQSASFGGGSPIGAPGGGLLAEQLALQQQIEMLQLQQQALLQQQVHFNPSSALGGQPTSPVGPPSGARGGQHRRIQSHAPQTGPMGSFSTGNTFGLSGAFNPQPHQQLQQQGGGNVPRGHGRRHSVNIVNKNAQAAQSQQQQLGGSVDVPAPTMNATMDFSFPPQQQAQQSMPQPSPYQPSTRTGHFSHPSVQLASTLSPEYLMAGGGLLNLGSLGGGNNMTDLADGFAGQGGGASGRGGHGRTGSASWRINGPAPGAGQVMDLTAAQAQLASLHQFRAQSGATSGGAHNRNTSFGGGFNPAMLPGLAGGQFGYVPGMPPQPQGGNAASQRKALFGSYLPQASLPPLLAAGKLVVGILRVNKRNRSDAWVTTEVLDSDIFISGSKDRNRALEGDLVAVELLDPNEVWSIKKDKEDKKKRKEEQGNVVARKPDKAKDDLEVEGAQLKLIDDEEENDQSPPALAGHVVAIVERTPGQLFSGTLGLLRPSSAATKEKQQAERALREGGDGTQGQEPQARPKIVWFRPTDKRVPLIAIPADQAPADFWEEGGQESYNNRLFVACIKRWPITSLHPFGTLVEELGVIGNTEAETQALLKDCLSSATEDFGENALKCLPPLPWSIPEREHDVRRDFRSTRVFTIDPATAKDLDDALSITRLEGGLFEVGVHIADVSHFVKIGSALDRDARKRATSVYLVQRAIPMLPPTLSEELCSLVPNVERLTFSAVFTMNKDARVIGSWFGRTMIKSCAKLAYGDAQQVIEGVDAKEAIPLEKVDANSSHSQTDIAGDILLLHEFAKKMRARRFEGGALRIDNTRLSFRLDDLGQPTDAIPHKLAEANRIVEEFMLLANTSVAQQIAAGLPDVALLRRHERPILRRLEGFKARAAQMGFDVDISSAGALYKSLSSIKDVGQRAALETLATKSMHKAKYFSTGMVDIAKYAHFALNVPVYTHFTSPIRRYADVMVHRQLEAVLQGTDKFPVDREGMAKIAQQCNVKRDAAKLAQEQSAHLFLCLLIHDLTVRYGPVVRQATVIGVLDAAFDVVVPEFGLEKRVHTDAIPLEHYQYDEHTNSLSLYWKQDIDVLSYLAETGDDVHVQGLRRLELARAMEMTSQSHTDEAALFDDEDDEALAEAKRKVFSGEDAKGSTQRMRSFQKQELTFDNTTVTNGHHIMTVKSLATLPVIITADITRSPPVLKVFSVNPWAQSSARTPAA</sequence>
<feature type="compositionally biased region" description="Basic and acidic residues" evidence="6">
    <location>
        <begin position="1"/>
        <end position="13"/>
    </location>
</feature>
<evidence type="ECO:0000256" key="3">
    <source>
        <dbReference type="ARBA" id="ARBA00022842"/>
    </source>
</evidence>
<feature type="region of interest" description="Disordered" evidence="6">
    <location>
        <begin position="790"/>
        <end position="819"/>
    </location>
</feature>
<keyword evidence="5" id="KW-0464">Manganese</keyword>
<feature type="compositionally biased region" description="Gly residues" evidence="6">
    <location>
        <begin position="63"/>
        <end position="83"/>
    </location>
</feature>
<evidence type="ECO:0000256" key="6">
    <source>
        <dbReference type="SAM" id="MobiDB-lite"/>
    </source>
</evidence>